<evidence type="ECO:0000259" key="1">
    <source>
        <dbReference type="Pfam" id="PF13360"/>
    </source>
</evidence>
<feature type="domain" description="Pyrrolo-quinoline quinone repeat" evidence="1">
    <location>
        <begin position="607"/>
        <end position="776"/>
    </location>
</feature>
<protein>
    <submittedName>
        <fullName evidence="2">Outer membrane biogenesis protein BamB</fullName>
    </submittedName>
</protein>
<dbReference type="InterPro" id="IPR011047">
    <property type="entry name" value="Quinoprotein_ADH-like_sf"/>
</dbReference>
<evidence type="ECO:0000313" key="2">
    <source>
        <dbReference type="EMBL" id="QEG14651.1"/>
    </source>
</evidence>
<dbReference type="InterPro" id="IPR018391">
    <property type="entry name" value="PQQ_b-propeller_rpt"/>
</dbReference>
<dbReference type="SMART" id="SM00564">
    <property type="entry name" value="PQQ"/>
    <property type="match status" value="5"/>
</dbReference>
<organism evidence="2 3">
    <name type="scientific">Gimesia maris</name>
    <dbReference type="NCBI Taxonomy" id="122"/>
    <lineage>
        <taxon>Bacteria</taxon>
        <taxon>Pseudomonadati</taxon>
        <taxon>Planctomycetota</taxon>
        <taxon>Planctomycetia</taxon>
        <taxon>Planctomycetales</taxon>
        <taxon>Planctomycetaceae</taxon>
        <taxon>Gimesia</taxon>
    </lineage>
</organism>
<sequence>MGPLVSMHSRDLCLFKSDLWKVEFLHLPMVSQLIPFRLPGRCHQYIAVVALVLIQSLISNVCCHAQPLRNDGPGDGIGGIMEGDLHALFPTSRLYSKSFQDAKQLLNEQKYPVAIPELQSILDAPEDYLKTDSANGYESLKEAAQQLIATLPDAGRRFYSLQYGPAADQMLQQAEDLGDNYLLREIVRRYFFTKAGAEAAYALGGYYFERGDFLAATQIWEMLLTQHELAISKEPHLTFKLAVAWYHLGNMGKCRQALMQLSRLIEGGVYQFPNGTKVPLFSADENPVEWLSQLTGRLDLRAVREQDNWSMYRGSPARTASAELAVPSAKPLWQYSTIQDPFLQLLKDPPPVEEMLQKLGEHRRKHIAGVLPAASPLVIHDQVIFRTHRNLKAVSLKTGKLSWETTLSDALYQELLKDPQNMDEEFSGTPQTPLEKYLTQRGWQDYTAGHLSTDGKLVFCVENLGFIAGFYHFSRLDRENVLVPNSFNRLMAFEADTGKFVWELGGPRLQNSIHYSGHYFLGAPLPLDGKLYCLAEEGREFRLLVLDAATGETIWTQSLYRSDYPIARDYTTDRRPLDHIRRRMGLSPSAAHGVLVCPTGSGCTIGIDLNQRKLLWRQVDTGGKEISMFALFARDANENMEGWAEFSPVIVGDRVLIESRKSQTLQCLDLFDGRLIWSRPRRNNLFIAAVHDGKILLVGNDQIEALKLSDGSLAWPKPQLIGAPSGRGIVVKNTYYQPVETGEILSIRLDDGLVLARTRVDTETLVGNLAAAGGMLVSQNESEVVGFRSVTAIEEQIRLASQSKQPEDQAMAQLLKGELKLFAGDVSQAVKFIDRSLQVQPTLRARRLYADIFLESLDHDFTNNENLISKMERLLVDEGQRKRFFQILAVNYQQRGNLQAALENYLRLSELQGLLESEPVKGGGFVRTDRWIRAQLELLTLRSSDEDRKKIAEFFSRYYSEKLVRADRAVLERFLDCCGNLPETQQARIMLVARLEQEIDTAPEEEQAYLQSSLMRNLEHLRSSKQSVVAAFATAKLTEISLAANRNVQAEEYIETLRTRWPDVVCLDGKTASQLAEQWESQLASAQSQQASPWQGESVQIYREEQEKGQNTSLTVEIIGLSNTLFNNYRLEIGPAKEWLFAYDGQGQQQWSFSLLNAEIEVPQQPYFSARVFQQYLVVNFGSEFFVLDTLNRDPEGHPLLLWKQRLMSGPPSVRDYISIERTGVAPVLREYITRNADRELLGRIGTINEEFICYQIGSDLVAADLQTGNVLWKRQGIGISSRHYGDDEYVIVMVGQEQTELRYDVLSGQNGKLVNTFKLNQGETPIFAFERYLLTLTVEADQSRLLQLKDLTNAEAVWSQKLSENSTYTLGQNNELVMMHQDGTIAFLDLMTGEQKFEVKGQPAAKIINLLVLRNSRQYLVFVSLPYVARERGEANRNRVVFRSLSLTSYLFNGMVYSIDRQSGELMWSLPLEAQGIDFSQFLDLPVMTFGIRRIRGTTSTDGTQVDLQVVDLRNGDVVLQETTTSNRLRIWVVPDLKHQNILIEPFQIRLSFEDPPLTAQKP</sequence>
<accession>A0ABX5YFZ3</accession>
<dbReference type="SUPFAM" id="SSF50998">
    <property type="entry name" value="Quinoprotein alcohol dehydrogenase-like"/>
    <property type="match status" value="2"/>
</dbReference>
<dbReference type="PANTHER" id="PTHR34512:SF30">
    <property type="entry name" value="OUTER MEMBRANE PROTEIN ASSEMBLY FACTOR BAMB"/>
    <property type="match status" value="1"/>
</dbReference>
<dbReference type="Gene3D" id="2.130.10.10">
    <property type="entry name" value="YVTN repeat-like/Quinoprotein amine dehydrogenase"/>
    <property type="match status" value="2"/>
</dbReference>
<dbReference type="InterPro" id="IPR015943">
    <property type="entry name" value="WD40/YVTN_repeat-like_dom_sf"/>
</dbReference>
<gene>
    <name evidence="2" type="ORF">GmarT_04870</name>
</gene>
<dbReference type="InterPro" id="IPR002372">
    <property type="entry name" value="PQQ_rpt_dom"/>
</dbReference>
<proteinExistence type="predicted"/>
<evidence type="ECO:0000313" key="3">
    <source>
        <dbReference type="Proteomes" id="UP000322887"/>
    </source>
</evidence>
<keyword evidence="3" id="KW-1185">Reference proteome</keyword>
<reference evidence="2 3" key="1">
    <citation type="submission" date="2019-08" db="EMBL/GenBank/DDBJ databases">
        <title>Deep-cultivation of Planctomycetes and their phenomic and genomic characterization uncovers novel biology.</title>
        <authorList>
            <person name="Wiegand S."/>
            <person name="Jogler M."/>
            <person name="Boedeker C."/>
            <person name="Pinto D."/>
            <person name="Vollmers J."/>
            <person name="Rivas-Marin E."/>
            <person name="Kohn T."/>
            <person name="Peeters S.H."/>
            <person name="Heuer A."/>
            <person name="Rast P."/>
            <person name="Oberbeckmann S."/>
            <person name="Bunk B."/>
            <person name="Jeske O."/>
            <person name="Meyerdierks A."/>
            <person name="Storesund J.E."/>
            <person name="Kallscheuer N."/>
            <person name="Luecker S."/>
            <person name="Lage O.M."/>
            <person name="Pohl T."/>
            <person name="Merkel B.J."/>
            <person name="Hornburger P."/>
            <person name="Mueller R.-W."/>
            <person name="Bruemmer F."/>
            <person name="Labrenz M."/>
            <person name="Spormann A.M."/>
            <person name="Op den Camp H."/>
            <person name="Overmann J."/>
            <person name="Amann R."/>
            <person name="Jetten M.S.M."/>
            <person name="Mascher T."/>
            <person name="Medema M.H."/>
            <person name="Devos D.P."/>
            <person name="Kaster A.-K."/>
            <person name="Ovreas L."/>
            <person name="Rohde M."/>
            <person name="Galperin M.Y."/>
            <person name="Jogler C."/>
        </authorList>
    </citation>
    <scope>NUCLEOTIDE SEQUENCE [LARGE SCALE GENOMIC DNA]</scope>
    <source>
        <strain evidence="2 3">DSM 8797</strain>
    </source>
</reference>
<dbReference type="PANTHER" id="PTHR34512">
    <property type="entry name" value="CELL SURFACE PROTEIN"/>
    <property type="match status" value="1"/>
</dbReference>
<dbReference type="EMBL" id="CP042910">
    <property type="protein sequence ID" value="QEG14651.1"/>
    <property type="molecule type" value="Genomic_DNA"/>
</dbReference>
<name>A0ABX5YFZ3_9PLAN</name>
<dbReference type="Pfam" id="PF13360">
    <property type="entry name" value="PQQ_2"/>
    <property type="match status" value="2"/>
</dbReference>
<feature type="domain" description="Pyrrolo-quinoline quinone repeat" evidence="1">
    <location>
        <begin position="477"/>
        <end position="560"/>
    </location>
</feature>
<dbReference type="Proteomes" id="UP000322887">
    <property type="component" value="Chromosome"/>
</dbReference>